<sequence>MKRMSRAKLFLTCCAFAFGLTVSLSAFARPCCSSCDPNQPDSRCWIICSDGC</sequence>
<dbReference type="RefSeq" id="WP_157490388.1">
    <property type="nucleotide sequence ID" value="NZ_CP133568.1"/>
</dbReference>
<accession>A0ABY9P639</accession>
<evidence type="ECO:0000313" key="3">
    <source>
        <dbReference type="Proteomes" id="UP001229313"/>
    </source>
</evidence>
<gene>
    <name evidence="2" type="ORF">RDV84_17965</name>
</gene>
<dbReference type="EMBL" id="CP133568">
    <property type="protein sequence ID" value="WMT01843.1"/>
    <property type="molecule type" value="Genomic_DNA"/>
</dbReference>
<evidence type="ECO:0008006" key="4">
    <source>
        <dbReference type="Google" id="ProtNLM"/>
    </source>
</evidence>
<feature type="signal peptide" evidence="1">
    <location>
        <begin position="1"/>
        <end position="28"/>
    </location>
</feature>
<keyword evidence="3" id="KW-1185">Reference proteome</keyword>
<dbReference type="Proteomes" id="UP001229313">
    <property type="component" value="Chromosome"/>
</dbReference>
<protein>
    <recommendedName>
        <fullName evidence="4">Secreted protein</fullName>
    </recommendedName>
</protein>
<organism evidence="2 3">
    <name type="scientific">Lysobacter yananisis</name>
    <dbReference type="NCBI Taxonomy" id="1003114"/>
    <lineage>
        <taxon>Bacteria</taxon>
        <taxon>Pseudomonadati</taxon>
        <taxon>Pseudomonadota</taxon>
        <taxon>Gammaproteobacteria</taxon>
        <taxon>Lysobacterales</taxon>
        <taxon>Lysobacteraceae</taxon>
        <taxon>Lysobacter</taxon>
    </lineage>
</organism>
<evidence type="ECO:0000313" key="2">
    <source>
        <dbReference type="EMBL" id="WMT01843.1"/>
    </source>
</evidence>
<proteinExistence type="predicted"/>
<reference evidence="2 3" key="1">
    <citation type="submission" date="2023-08" db="EMBL/GenBank/DDBJ databases">
        <title>The whole genome sequence of Lysobacter yananisis.</title>
        <authorList>
            <person name="Sun H."/>
        </authorList>
    </citation>
    <scope>NUCLEOTIDE SEQUENCE [LARGE SCALE GENOMIC DNA]</scope>
    <source>
        <strain evidence="2 3">SNNU513</strain>
    </source>
</reference>
<keyword evidence="1" id="KW-0732">Signal</keyword>
<feature type="chain" id="PRO_5045623560" description="Secreted protein" evidence="1">
    <location>
        <begin position="29"/>
        <end position="52"/>
    </location>
</feature>
<evidence type="ECO:0000256" key="1">
    <source>
        <dbReference type="SAM" id="SignalP"/>
    </source>
</evidence>
<name>A0ABY9P639_9GAMM</name>